<sequence length="1047" mass="108721">MRPRWIALALGAIWLLLATIPAISAAHTSSTPVLDTSAGISARSSLNSMIGENDERISDVAPTRDAFEPDIAYNPVTNQYLVVYARPREGGGSNEFEIYGQFIDAATGALIAPTASGAEVSGTAFRISRNGNDRSTDPFDAYSPVVSYSARDNVFLVAWTADNTNPLIDCNNPDAGRAGYRAAGAFEIYVQVVTADGDLLIRDECGNPQDDRITEINVLFYQNNFESRNPDWDAFSPAVAYNSQNGEFLICWSDDRANGFLSQPFAEQGGEFEIRCQRFSLDPHPTRRFVGQIGPNDFLISRAGFTTSATGYVRPDYDAVTPAITYNSVDNQWFVVWSADNNASGVEDGEFEIYGQVLAADGTQAHLLPGIGANYRDDHRISQIGEATGCDNASCDAYRPAVAYNPDRNQYLVAWFGDNVNGFDEVYVSLRQPTGFGTSVSGQQVSFSSNGTDNRFKGLDVDVAYDPFNQEWLVIWRGDPSVNDRFEIYGQRLDADSDGSTPLATIGANFQIGTTPALAPTAFQASSSGLARPLPGGEVEIASSTTLNPVNWHRVAPRLAATGSGRFMTVWAGYLNGVAADRQFEIFGRRLSFVPPTVSAVVCSDGASTTPLQDGDVVNATITELSLIFAERLRNGTDQANYRLWSGDLPSCSSTGSNLIASVSVNDATTTIVPTIQPLPDGQYTLIACATLSSVGGIALGDDVSLTFTIDTTPPTLVLPEEVTVEAETSAGAVVTFSATASDAVSGTVPVSCTPSSGSTFAIGTTTVTCTASDTAGNVASGSFTVTVVDTTAPTLTLPGNLTRETSGPAGVVVTFTATASDAVAGLVPVSCTPSSGSTFAIGTTTVTCTASDTVGNVASGSFTVTVVDTTAPTLTLPGNLTREASGPAGVVVTFTATASDAVSGTVPVSCTPSSGSTFALGTTTVTCTASDTAGNVASGSFTVTVADTTAPTLTLPGNLTREASGPAGAVVTFSATASDAVAGPVPVSCTPSSGSTFAIGTTTVTCTASDTAGNVASGSFTVTITPPGSPPVEAPQHRLFVPVIVR</sequence>
<keyword evidence="1" id="KW-0677">Repeat</keyword>
<name>A9WIM4_CHLAA</name>
<organism evidence="3 4">
    <name type="scientific">Chloroflexus aurantiacus (strain ATCC 29366 / DSM 635 / J-10-fl)</name>
    <dbReference type="NCBI Taxonomy" id="324602"/>
    <lineage>
        <taxon>Bacteria</taxon>
        <taxon>Bacillati</taxon>
        <taxon>Chloroflexota</taxon>
        <taxon>Chloroflexia</taxon>
        <taxon>Chloroflexales</taxon>
        <taxon>Chloroflexineae</taxon>
        <taxon>Chloroflexaceae</taxon>
        <taxon>Chloroflexus</taxon>
    </lineage>
</organism>
<feature type="domain" description="HYR" evidence="2">
    <location>
        <begin position="868"/>
        <end position="948"/>
    </location>
</feature>
<feature type="domain" description="HYR" evidence="2">
    <location>
        <begin position="710"/>
        <end position="790"/>
    </location>
</feature>
<dbReference type="eggNOG" id="COG1520">
    <property type="taxonomic scope" value="Bacteria"/>
</dbReference>
<dbReference type="AlphaFoldDB" id="A9WIM4"/>
<dbReference type="Gene3D" id="2.60.40.10">
    <property type="entry name" value="Immunoglobulins"/>
    <property type="match status" value="3"/>
</dbReference>
<dbReference type="RefSeq" id="WP_012256980.1">
    <property type="nucleotide sequence ID" value="NC_010175.1"/>
</dbReference>
<evidence type="ECO:0000313" key="3">
    <source>
        <dbReference type="EMBL" id="ABY34324.1"/>
    </source>
</evidence>
<proteinExistence type="predicted"/>
<dbReference type="InParanoid" id="A9WIM4"/>
<keyword evidence="4" id="KW-1185">Reference proteome</keyword>
<dbReference type="EMBL" id="CP000909">
    <property type="protein sequence ID" value="ABY34324.1"/>
    <property type="molecule type" value="Genomic_DNA"/>
</dbReference>
<dbReference type="PANTHER" id="PTHR24273">
    <property type="entry name" value="FI04643P-RELATED"/>
    <property type="match status" value="1"/>
</dbReference>
<dbReference type="Proteomes" id="UP000002008">
    <property type="component" value="Chromosome"/>
</dbReference>
<reference evidence="4" key="1">
    <citation type="journal article" date="2011" name="BMC Genomics">
        <title>Complete genome sequence of the filamentous anoxygenic phototrophic bacterium Chloroflexus aurantiacus.</title>
        <authorList>
            <person name="Tang K.H."/>
            <person name="Barry K."/>
            <person name="Chertkov O."/>
            <person name="Dalin E."/>
            <person name="Han C.S."/>
            <person name="Hauser L.J."/>
            <person name="Honchak B.M."/>
            <person name="Karbach L.E."/>
            <person name="Land M.L."/>
            <person name="Lapidus A."/>
            <person name="Larimer F.W."/>
            <person name="Mikhailova N."/>
            <person name="Pitluck S."/>
            <person name="Pierson B.K."/>
            <person name="Blankenship R.E."/>
        </authorList>
    </citation>
    <scope>NUCLEOTIDE SEQUENCE [LARGE SCALE GENOMIC DNA]</scope>
    <source>
        <strain evidence="4">ATCC 29366 / DSM 635 / J-10-fl</strain>
    </source>
</reference>
<dbReference type="PANTHER" id="PTHR24273:SF32">
    <property type="entry name" value="HYALIN"/>
    <property type="match status" value="1"/>
</dbReference>
<protein>
    <submittedName>
        <fullName evidence="3">Hyalin</fullName>
    </submittedName>
</protein>
<evidence type="ECO:0000259" key="2">
    <source>
        <dbReference type="PROSITE" id="PS50825"/>
    </source>
</evidence>
<evidence type="ECO:0000256" key="1">
    <source>
        <dbReference type="ARBA" id="ARBA00022737"/>
    </source>
</evidence>
<dbReference type="InterPro" id="IPR013783">
    <property type="entry name" value="Ig-like_fold"/>
</dbReference>
<dbReference type="STRING" id="324602.Caur_1093"/>
<dbReference type="EnsemblBacteria" id="ABY34324">
    <property type="protein sequence ID" value="ABY34324"/>
    <property type="gene ID" value="Caur_1093"/>
</dbReference>
<dbReference type="KEGG" id="cau:Caur_1093"/>
<dbReference type="HOGENOM" id="CLU_291474_0_0_0"/>
<dbReference type="PATRIC" id="fig|324602.8.peg.1250"/>
<feature type="domain" description="HYR" evidence="2">
    <location>
        <begin position="949"/>
        <end position="1027"/>
    </location>
</feature>
<gene>
    <name evidence="3" type="ordered locus">Caur_1093</name>
</gene>
<dbReference type="PROSITE" id="PS50825">
    <property type="entry name" value="HYR"/>
    <property type="match status" value="3"/>
</dbReference>
<accession>A9WIM4</accession>
<dbReference type="InterPro" id="IPR003410">
    <property type="entry name" value="HYR_dom"/>
</dbReference>
<dbReference type="Pfam" id="PF02494">
    <property type="entry name" value="HYR"/>
    <property type="match status" value="4"/>
</dbReference>
<dbReference type="eggNOG" id="COG0823">
    <property type="taxonomic scope" value="Bacteria"/>
</dbReference>
<evidence type="ECO:0000313" key="4">
    <source>
        <dbReference type="Proteomes" id="UP000002008"/>
    </source>
</evidence>